<dbReference type="InterPro" id="IPR010819">
    <property type="entry name" value="AGE/CE"/>
</dbReference>
<comment type="similarity">
    <text evidence="1">Belongs to the N-acylglucosamine 2-epimerase family.</text>
</comment>
<keyword evidence="2" id="KW-0413">Isomerase</keyword>
<evidence type="ECO:0000313" key="4">
    <source>
        <dbReference type="Proteomes" id="UP000184440"/>
    </source>
</evidence>
<evidence type="ECO:0000313" key="3">
    <source>
        <dbReference type="EMBL" id="SHN42727.1"/>
    </source>
</evidence>
<sequence>MSTDRTLDVAPRRARAAVGCEATSANADLDEGRTGVAEQIRAARPGGDSWIDSAEHRAWLDVERDGLFDFAARSVHPAGFGWLSDDGTIDPERPIELWITCRMTHVFALATLVGRPGAAELTDHGLAALTDRFRDRVDDGWFSSITVDGPVDDGKAAYAHAFVVLAASSGVAAGRPGAEALLTDALAVNEQRFWREADGMVVDAWDRRWSAADPYRGVNANMHTVEAYLAAADATGDLVWQARADRITRRVLGWASANDWRIPEHFDEDWNPLLEYHRNQPRHRFQPYGATIGHGLEWSRLCLHLAAALAAADPTAEVDALREGAIALYDRAAADGWAVDGADGFVYTTDWSGQPVVRDRLHWVVNEATNAAAALWIETGDPRYAAPYRQWWDYADRYLIDRDRGSWRHELDPGNAPSAEVWSGKPDAYHAVQATLIPQLPLAPSLAAALARG</sequence>
<keyword evidence="4" id="KW-1185">Reference proteome</keyword>
<accession>A0A1M7R8S0</accession>
<dbReference type="Proteomes" id="UP000184440">
    <property type="component" value="Unassembled WGS sequence"/>
</dbReference>
<protein>
    <submittedName>
        <fullName evidence="3">Mannose or cellobiose epimerase, N-acyl-D-glucosamine 2-epimerase family</fullName>
    </submittedName>
</protein>
<dbReference type="Gene3D" id="1.50.10.10">
    <property type="match status" value="1"/>
</dbReference>
<dbReference type="PANTHER" id="PTHR15108">
    <property type="entry name" value="N-ACYLGLUCOSAMINE-2-EPIMERASE"/>
    <property type="match status" value="1"/>
</dbReference>
<dbReference type="STRING" id="134849.SAMN05443668_108334"/>
<dbReference type="GO" id="GO:0005975">
    <property type="term" value="P:carbohydrate metabolic process"/>
    <property type="evidence" value="ECO:0007669"/>
    <property type="project" value="InterPro"/>
</dbReference>
<reference evidence="3 4" key="1">
    <citation type="submission" date="2016-11" db="EMBL/GenBank/DDBJ databases">
        <authorList>
            <person name="Jaros S."/>
            <person name="Januszkiewicz K."/>
            <person name="Wedrychowicz H."/>
        </authorList>
    </citation>
    <scope>NUCLEOTIDE SEQUENCE [LARGE SCALE GENOMIC DNA]</scope>
    <source>
        <strain evidence="3 4">DSM 46144</strain>
    </source>
</reference>
<dbReference type="AlphaFoldDB" id="A0A1M7R8S0"/>
<dbReference type="GO" id="GO:0016853">
    <property type="term" value="F:isomerase activity"/>
    <property type="evidence" value="ECO:0007669"/>
    <property type="project" value="UniProtKB-KW"/>
</dbReference>
<proteinExistence type="inferred from homology"/>
<evidence type="ECO:0000256" key="2">
    <source>
        <dbReference type="ARBA" id="ARBA00023235"/>
    </source>
</evidence>
<gene>
    <name evidence="3" type="ORF">SAMN05443668_108334</name>
</gene>
<dbReference type="OrthoDB" id="9806359at2"/>
<organism evidence="3 4">
    <name type="scientific">Cryptosporangium aurantiacum</name>
    <dbReference type="NCBI Taxonomy" id="134849"/>
    <lineage>
        <taxon>Bacteria</taxon>
        <taxon>Bacillati</taxon>
        <taxon>Actinomycetota</taxon>
        <taxon>Actinomycetes</taxon>
        <taxon>Cryptosporangiales</taxon>
        <taxon>Cryptosporangiaceae</taxon>
        <taxon>Cryptosporangium</taxon>
    </lineage>
</organism>
<name>A0A1M7R8S0_9ACTN</name>
<dbReference type="InterPro" id="IPR012341">
    <property type="entry name" value="6hp_glycosidase-like_sf"/>
</dbReference>
<dbReference type="EMBL" id="FRCS01000008">
    <property type="protein sequence ID" value="SHN42727.1"/>
    <property type="molecule type" value="Genomic_DNA"/>
</dbReference>
<dbReference type="SUPFAM" id="SSF48208">
    <property type="entry name" value="Six-hairpin glycosidases"/>
    <property type="match status" value="1"/>
</dbReference>
<dbReference type="Pfam" id="PF07221">
    <property type="entry name" value="GlcNAc_2-epim"/>
    <property type="match status" value="1"/>
</dbReference>
<dbReference type="InterPro" id="IPR008928">
    <property type="entry name" value="6-hairpin_glycosidase_sf"/>
</dbReference>
<evidence type="ECO:0000256" key="1">
    <source>
        <dbReference type="ARBA" id="ARBA00008558"/>
    </source>
</evidence>